<evidence type="ECO:0000313" key="2">
    <source>
        <dbReference type="EMBL" id="AWI27413.1"/>
    </source>
</evidence>
<dbReference type="Gene3D" id="3.90.180.10">
    <property type="entry name" value="Medium-chain alcohol dehydrogenases, catalytic domain"/>
    <property type="match status" value="1"/>
</dbReference>
<dbReference type="Pfam" id="PF13602">
    <property type="entry name" value="ADH_zinc_N_2"/>
    <property type="match status" value="1"/>
</dbReference>
<dbReference type="OrthoDB" id="3727682at2"/>
<gene>
    <name evidence="2" type="ORF">DDW44_00465</name>
</gene>
<reference evidence="2 3" key="1">
    <citation type="submission" date="2018-05" db="EMBL/GenBank/DDBJ databases">
        <title>Complete genome sequence of sponge-derived Streptomyces sp. HNM0039.</title>
        <authorList>
            <person name="Huang X."/>
            <person name="Zhou S."/>
        </authorList>
    </citation>
    <scope>NUCLEOTIDE SEQUENCE [LARGE SCALE GENOMIC DNA]</scope>
    <source>
        <strain evidence="2 3">HNM0039</strain>
    </source>
</reference>
<proteinExistence type="predicted"/>
<dbReference type="Gene3D" id="3.40.50.720">
    <property type="entry name" value="NAD(P)-binding Rossmann-like Domain"/>
    <property type="match status" value="1"/>
</dbReference>
<dbReference type="GO" id="GO:0016491">
    <property type="term" value="F:oxidoreductase activity"/>
    <property type="evidence" value="ECO:0007669"/>
    <property type="project" value="InterPro"/>
</dbReference>
<dbReference type="KEGG" id="stir:DDW44_00465"/>
<dbReference type="PANTHER" id="PTHR11695:SF648">
    <property type="entry name" value="ZINC-BINDING OXIDOREDUCTASE"/>
    <property type="match status" value="1"/>
</dbReference>
<protein>
    <submittedName>
        <fullName evidence="2">NAD(P)-dependent alcohol dehydrogenase</fullName>
    </submittedName>
</protein>
<organism evidence="2 3">
    <name type="scientific">Streptomyces tirandamycinicus</name>
    <dbReference type="NCBI Taxonomy" id="2174846"/>
    <lineage>
        <taxon>Bacteria</taxon>
        <taxon>Bacillati</taxon>
        <taxon>Actinomycetota</taxon>
        <taxon>Actinomycetes</taxon>
        <taxon>Kitasatosporales</taxon>
        <taxon>Streptomycetaceae</taxon>
        <taxon>Streptomyces</taxon>
    </lineage>
</organism>
<dbReference type="InterPro" id="IPR020843">
    <property type="entry name" value="ER"/>
</dbReference>
<feature type="domain" description="Enoyl reductase (ER)" evidence="1">
    <location>
        <begin position="25"/>
        <end position="337"/>
    </location>
</feature>
<accession>A0A2S1SLX8</accession>
<dbReference type="Proteomes" id="UP000244900">
    <property type="component" value="Chromosome"/>
</dbReference>
<evidence type="ECO:0000313" key="3">
    <source>
        <dbReference type="Proteomes" id="UP000244900"/>
    </source>
</evidence>
<dbReference type="PANTHER" id="PTHR11695">
    <property type="entry name" value="ALCOHOL DEHYDROGENASE RELATED"/>
    <property type="match status" value="1"/>
</dbReference>
<name>A0A2S1SLX8_9ACTN</name>
<dbReference type="EMBL" id="CP029188">
    <property type="protein sequence ID" value="AWI27413.1"/>
    <property type="molecule type" value="Genomic_DNA"/>
</dbReference>
<dbReference type="PROSITE" id="PS01162">
    <property type="entry name" value="QOR_ZETA_CRYSTAL"/>
    <property type="match status" value="1"/>
</dbReference>
<dbReference type="Pfam" id="PF08240">
    <property type="entry name" value="ADH_N"/>
    <property type="match status" value="1"/>
</dbReference>
<evidence type="ECO:0000259" key="1">
    <source>
        <dbReference type="SMART" id="SM00829"/>
    </source>
</evidence>
<dbReference type="InterPro" id="IPR036291">
    <property type="entry name" value="NAD(P)-bd_dom_sf"/>
</dbReference>
<dbReference type="SUPFAM" id="SSF51735">
    <property type="entry name" value="NAD(P)-binding Rossmann-fold domains"/>
    <property type="match status" value="1"/>
</dbReference>
<dbReference type="InterPro" id="IPR050700">
    <property type="entry name" value="YIM1/Zinc_Alcohol_DH_Fams"/>
</dbReference>
<sequence>MKPVTPGAPGTPMRAFVQRAYGAPGDVLRLEEVERPVADDDGVLVRVHAASANPADWHLVRGEPYVARLQLGLRRPSNPVPGCDLAGRVVAVGARVTTVRPGDEVYGSPFGSGLGAFAEYASVPERQLARKPRNLTFEQAAAVPLAAQTALQALRDRGRIEPGQRVLIAGASGGVGTFAVQIAKALGADVTGVCSTRNTDLVRSIGADHVIDYTHEDFTTHGRRYDLVLYLAGTQTPRACRRVLTPKGTLVVISGDAEGRWVGAVGRIARALAMSPFVSQRMVAFTMRPERADLEFLTELVESGRVTPVIGATRTLADVPETIGQLESGHTRGKIVITV</sequence>
<dbReference type="AlphaFoldDB" id="A0A2S1SLX8"/>
<keyword evidence="3" id="KW-1185">Reference proteome</keyword>
<dbReference type="SUPFAM" id="SSF50129">
    <property type="entry name" value="GroES-like"/>
    <property type="match status" value="1"/>
</dbReference>
<dbReference type="SMART" id="SM00829">
    <property type="entry name" value="PKS_ER"/>
    <property type="match status" value="1"/>
</dbReference>
<dbReference type="InterPro" id="IPR013154">
    <property type="entry name" value="ADH-like_N"/>
</dbReference>
<dbReference type="InterPro" id="IPR011032">
    <property type="entry name" value="GroES-like_sf"/>
</dbReference>
<dbReference type="GO" id="GO:0008270">
    <property type="term" value="F:zinc ion binding"/>
    <property type="evidence" value="ECO:0007669"/>
    <property type="project" value="InterPro"/>
</dbReference>
<dbReference type="CDD" id="cd08267">
    <property type="entry name" value="MDR1"/>
    <property type="match status" value="1"/>
</dbReference>
<dbReference type="RefSeq" id="WP_018890626.1">
    <property type="nucleotide sequence ID" value="NZ_CP029188.1"/>
</dbReference>
<dbReference type="InterPro" id="IPR002364">
    <property type="entry name" value="Quin_OxRdtase/zeta-crystal_CS"/>
</dbReference>